<protein>
    <submittedName>
        <fullName evidence="1">Extracellular solute-binding protein family 1</fullName>
    </submittedName>
</protein>
<dbReference type="SUPFAM" id="SSF53850">
    <property type="entry name" value="Periplasmic binding protein-like II"/>
    <property type="match status" value="1"/>
</dbReference>
<gene>
    <name evidence="1" type="ordered locus">Cyan7425_0068</name>
</gene>
<name>B8HZC9_CYAP4</name>
<evidence type="ECO:0000313" key="1">
    <source>
        <dbReference type="EMBL" id="ACL47777.1"/>
    </source>
</evidence>
<dbReference type="OrthoDB" id="8871943at2"/>
<proteinExistence type="predicted"/>
<geneLocation type="plasmid" evidence="1">
    <name>pP742502</name>
</geneLocation>
<dbReference type="Pfam" id="PF13416">
    <property type="entry name" value="SBP_bac_8"/>
    <property type="match status" value="1"/>
</dbReference>
<dbReference type="InterPro" id="IPR006059">
    <property type="entry name" value="SBP"/>
</dbReference>
<dbReference type="eggNOG" id="COG1653">
    <property type="taxonomic scope" value="Bacteria"/>
</dbReference>
<reference evidence="1" key="1">
    <citation type="submission" date="2009-01" db="EMBL/GenBank/DDBJ databases">
        <title>Complete sequence of plasmid2 Cyanothece sp. PCC 7425.</title>
        <authorList>
            <consortium name="US DOE Joint Genome Institute"/>
            <person name="Lucas S."/>
            <person name="Copeland A."/>
            <person name="Lapidus A."/>
            <person name="Glavina del Rio T."/>
            <person name="Dalin E."/>
            <person name="Tice H."/>
            <person name="Bruce D."/>
            <person name="Goodwin L."/>
            <person name="Pitluck S."/>
            <person name="Sims D."/>
            <person name="Meineke L."/>
            <person name="Brettin T."/>
            <person name="Detter J.C."/>
            <person name="Han C."/>
            <person name="Larimer F."/>
            <person name="Land M."/>
            <person name="Hauser L."/>
            <person name="Kyrpides N."/>
            <person name="Ovchinnikova G."/>
            <person name="Liberton M."/>
            <person name="Stoeckel J."/>
            <person name="Banerjee A."/>
            <person name="Singh A."/>
            <person name="Page L."/>
            <person name="Sato H."/>
            <person name="Zhao L."/>
            <person name="Sherman L."/>
            <person name="Pakrasi H."/>
            <person name="Richardson P."/>
        </authorList>
    </citation>
    <scope>NUCLEOTIDE SEQUENCE</scope>
    <source>
        <strain evidence="1">PCC 7425</strain>
        <plasmid evidence="1">pP742502</plasmid>
    </source>
</reference>
<dbReference type="Gene3D" id="3.40.190.10">
    <property type="entry name" value="Periplasmic binding protein-like II"/>
    <property type="match status" value="1"/>
</dbReference>
<keyword evidence="1" id="KW-0614">Plasmid</keyword>
<dbReference type="AlphaFoldDB" id="B8HZC9"/>
<dbReference type="InterPro" id="IPR050490">
    <property type="entry name" value="Bact_solute-bd_prot1"/>
</dbReference>
<accession>B8HZC9</accession>
<dbReference type="KEGG" id="cyn:Cyan7425_0068"/>
<sequence length="486" mass="56235">MAVLPPFPQPTPFKSVLLQAKRQQRRWQRGTYLIGLIMSVVMVGCTAETPRRLTTSTPTAATKLLTIWWDKGFTLEEDEALRQVVKNWEQQTGQQAKLDFFTTDELPKKAQRALQAGNPPDIMMSHGAEQTLNPRLAWEGQLADVSDVIEPIRDLYPDTILKSAYLYNRVADRKSYYAIPIHQATTQIFYWRDLVKKAGKTEKDIPEDWDRFWQFWQQVQNELRQQQPAKIYGLGLPTSAVARDTYETFEQILEAYDVQILDDQGQLRVDDPQVRQGIIRCLDWYAQLYRQGYVPPGAIKWLNPDNNRSLLNREIVMTPNNSLSIPAAVKDDPELYQRKLGTIGYPNKPNGQPMRYIVIVRQAVIFTTSKHQDQARSFLRYLLQPAVYGQYLKAAGRNLPVLKSVWNDPFWTDPKDPHRSTVALNLKNHQTRLYYYVQNPAYSLVSQDRIWGKALKRIVIENESPEQATDEAIAQIKLIFKQWPSN</sequence>
<organism evidence="1">
    <name type="scientific">Cyanothece sp. (strain PCC 7425 / ATCC 29141)</name>
    <dbReference type="NCBI Taxonomy" id="395961"/>
    <lineage>
        <taxon>Bacteria</taxon>
        <taxon>Bacillati</taxon>
        <taxon>Cyanobacteriota</taxon>
        <taxon>Cyanophyceae</taxon>
        <taxon>Gomontiellales</taxon>
        <taxon>Cyanothecaceae</taxon>
        <taxon>Cyanothece</taxon>
    </lineage>
</organism>
<dbReference type="HOGENOM" id="CLU_031285_13_1_3"/>
<dbReference type="PANTHER" id="PTHR43649:SF12">
    <property type="entry name" value="DIACETYLCHITOBIOSE BINDING PROTEIN DASA"/>
    <property type="match status" value="1"/>
</dbReference>
<dbReference type="EMBL" id="CP001346">
    <property type="protein sequence ID" value="ACL47777.1"/>
    <property type="molecule type" value="Genomic_DNA"/>
</dbReference>
<dbReference type="PANTHER" id="PTHR43649">
    <property type="entry name" value="ARABINOSE-BINDING PROTEIN-RELATED"/>
    <property type="match status" value="1"/>
</dbReference>